<evidence type="ECO:0000259" key="5">
    <source>
        <dbReference type="PROSITE" id="PS51194"/>
    </source>
</evidence>
<dbReference type="OMA" id="FTRSCES"/>
<dbReference type="PROSITE" id="PS51194">
    <property type="entry name" value="HELICASE_CTER"/>
    <property type="match status" value="1"/>
</dbReference>
<dbReference type="STRING" id="74649.A0A2P6S3M2"/>
<gene>
    <name evidence="6" type="ORF">RchiOBHm_Chr2g0164771</name>
</gene>
<dbReference type="CDD" id="cd18787">
    <property type="entry name" value="SF2_C_DEAD"/>
    <property type="match status" value="1"/>
</dbReference>
<dbReference type="AlphaFoldDB" id="A0A2P6S3M2"/>
<dbReference type="Proteomes" id="UP000238479">
    <property type="component" value="Chromosome 2"/>
</dbReference>
<dbReference type="GO" id="GO:0005524">
    <property type="term" value="F:ATP binding"/>
    <property type="evidence" value="ECO:0007669"/>
    <property type="project" value="UniProtKB-KW"/>
</dbReference>
<evidence type="ECO:0000256" key="3">
    <source>
        <dbReference type="ARBA" id="ARBA00022806"/>
    </source>
</evidence>
<dbReference type="SMART" id="SM00490">
    <property type="entry name" value="HELICc"/>
    <property type="match status" value="1"/>
</dbReference>
<protein>
    <submittedName>
        <fullName evidence="6">Putative RNA helicase</fullName>
        <ecNumber evidence="6">3.6.4.13</ecNumber>
    </submittedName>
</protein>
<name>A0A2P6S3M2_ROSCH</name>
<keyword evidence="1" id="KW-0547">Nucleotide-binding</keyword>
<dbReference type="PANTHER" id="PTHR47959:SF24">
    <property type="entry name" value="ATP-DEPENDENT RNA HELICASE"/>
    <property type="match status" value="1"/>
</dbReference>
<proteinExistence type="predicted"/>
<dbReference type="Pfam" id="PF00271">
    <property type="entry name" value="Helicase_C"/>
    <property type="match status" value="1"/>
</dbReference>
<dbReference type="EMBL" id="PDCK01000040">
    <property type="protein sequence ID" value="PRQ53279.1"/>
    <property type="molecule type" value="Genomic_DNA"/>
</dbReference>
<dbReference type="InterPro" id="IPR001650">
    <property type="entry name" value="Helicase_C-like"/>
</dbReference>
<keyword evidence="2 6" id="KW-0378">Hydrolase</keyword>
<dbReference type="Gene3D" id="3.40.50.300">
    <property type="entry name" value="P-loop containing nucleotide triphosphate hydrolases"/>
    <property type="match status" value="1"/>
</dbReference>
<organism evidence="6 7">
    <name type="scientific">Rosa chinensis</name>
    <name type="common">China rose</name>
    <dbReference type="NCBI Taxonomy" id="74649"/>
    <lineage>
        <taxon>Eukaryota</taxon>
        <taxon>Viridiplantae</taxon>
        <taxon>Streptophyta</taxon>
        <taxon>Embryophyta</taxon>
        <taxon>Tracheophyta</taxon>
        <taxon>Spermatophyta</taxon>
        <taxon>Magnoliopsida</taxon>
        <taxon>eudicotyledons</taxon>
        <taxon>Gunneridae</taxon>
        <taxon>Pentapetalae</taxon>
        <taxon>rosids</taxon>
        <taxon>fabids</taxon>
        <taxon>Rosales</taxon>
        <taxon>Rosaceae</taxon>
        <taxon>Rosoideae</taxon>
        <taxon>Rosoideae incertae sedis</taxon>
        <taxon>Rosa</taxon>
    </lineage>
</organism>
<keyword evidence="7" id="KW-1185">Reference proteome</keyword>
<evidence type="ECO:0000256" key="4">
    <source>
        <dbReference type="ARBA" id="ARBA00022840"/>
    </source>
</evidence>
<dbReference type="InterPro" id="IPR027417">
    <property type="entry name" value="P-loop_NTPase"/>
</dbReference>
<dbReference type="InterPro" id="IPR050079">
    <property type="entry name" value="DEAD_box_RNA_helicase"/>
</dbReference>
<evidence type="ECO:0000256" key="1">
    <source>
        <dbReference type="ARBA" id="ARBA00022741"/>
    </source>
</evidence>
<accession>A0A2P6S3M2</accession>
<keyword evidence="4" id="KW-0067">ATP-binding</keyword>
<dbReference type="GO" id="GO:0005829">
    <property type="term" value="C:cytosol"/>
    <property type="evidence" value="ECO:0007669"/>
    <property type="project" value="TreeGrafter"/>
</dbReference>
<sequence length="210" mass="24214">MDAVEREEEEVNTLKQQFRFLPDKYKDCYLVYILTEKRQSTAIVFARSPDVCRLALMLQYLGIRAIPITGHMEESQRLLASGMFKAGQFNVLICTDIAIRDLDIPSVDIIISYDIPSNPQYYVYRIGRTACDGRSGVAISLVNQYELEWYTKIEKLIGKELPEFPAQEEEVLQFLEPVKEAKILAESVRNVHPNLVYLLFIINNWGFPIT</sequence>
<dbReference type="PANTHER" id="PTHR47959">
    <property type="entry name" value="ATP-DEPENDENT RNA HELICASE RHLE-RELATED"/>
    <property type="match status" value="1"/>
</dbReference>
<dbReference type="EC" id="3.6.4.13" evidence="6"/>
<dbReference type="GO" id="GO:0003724">
    <property type="term" value="F:RNA helicase activity"/>
    <property type="evidence" value="ECO:0007669"/>
    <property type="project" value="UniProtKB-EC"/>
</dbReference>
<comment type="caution">
    <text evidence="6">The sequence shown here is derived from an EMBL/GenBank/DDBJ whole genome shotgun (WGS) entry which is preliminary data.</text>
</comment>
<dbReference type="Gramene" id="PRQ53279">
    <property type="protein sequence ID" value="PRQ53279"/>
    <property type="gene ID" value="RchiOBHm_Chr2g0164771"/>
</dbReference>
<dbReference type="GO" id="GO:0016787">
    <property type="term" value="F:hydrolase activity"/>
    <property type="evidence" value="ECO:0007669"/>
    <property type="project" value="UniProtKB-KW"/>
</dbReference>
<dbReference type="SUPFAM" id="SSF52540">
    <property type="entry name" value="P-loop containing nucleoside triphosphate hydrolases"/>
    <property type="match status" value="1"/>
</dbReference>
<evidence type="ECO:0000313" key="7">
    <source>
        <dbReference type="Proteomes" id="UP000238479"/>
    </source>
</evidence>
<reference evidence="6 7" key="1">
    <citation type="journal article" date="2018" name="Nat. Genet.">
        <title>The Rosa genome provides new insights in the design of modern roses.</title>
        <authorList>
            <person name="Bendahmane M."/>
        </authorList>
    </citation>
    <scope>NUCLEOTIDE SEQUENCE [LARGE SCALE GENOMIC DNA]</scope>
    <source>
        <strain evidence="7">cv. Old Blush</strain>
    </source>
</reference>
<evidence type="ECO:0000256" key="2">
    <source>
        <dbReference type="ARBA" id="ARBA00022801"/>
    </source>
</evidence>
<keyword evidence="3 6" id="KW-0347">Helicase</keyword>
<evidence type="ECO:0000313" key="6">
    <source>
        <dbReference type="EMBL" id="PRQ53279.1"/>
    </source>
</evidence>
<feature type="domain" description="Helicase C-terminal" evidence="5">
    <location>
        <begin position="13"/>
        <end position="172"/>
    </location>
</feature>